<accession>A0A7V0LUG5</accession>
<feature type="domain" description="NADH-ubiquinone oxidoreductase 51kDa subunit iron-sulphur binding" evidence="1">
    <location>
        <begin position="2"/>
        <end position="58"/>
    </location>
</feature>
<proteinExistence type="predicted"/>
<dbReference type="InterPro" id="IPR019575">
    <property type="entry name" value="Nuop51_4Fe4S-bd"/>
</dbReference>
<dbReference type="InterPro" id="IPR037207">
    <property type="entry name" value="Nuop51_4Fe4S-bd_sf"/>
</dbReference>
<gene>
    <name evidence="2" type="ORF">ENH14_01090</name>
</gene>
<evidence type="ECO:0000313" key="2">
    <source>
        <dbReference type="EMBL" id="HDL60031.1"/>
    </source>
</evidence>
<dbReference type="AlphaFoldDB" id="A0A7V0LUG5"/>
<reference evidence="2" key="1">
    <citation type="journal article" date="2020" name="mSystems">
        <title>Genome- and Community-Level Interaction Insights into Carbon Utilization and Element Cycling Functions of Hydrothermarchaeota in Hydrothermal Sediment.</title>
        <authorList>
            <person name="Zhou Z."/>
            <person name="Liu Y."/>
            <person name="Xu W."/>
            <person name="Pan J."/>
            <person name="Luo Z.H."/>
            <person name="Li M."/>
        </authorList>
    </citation>
    <scope>NUCLEOTIDE SEQUENCE [LARGE SCALE GENOMIC DNA]</scope>
    <source>
        <strain evidence="2">HyVt-28</strain>
    </source>
</reference>
<dbReference type="EMBL" id="DRDR01000047">
    <property type="protein sequence ID" value="HDL60031.1"/>
    <property type="molecule type" value="Genomic_DNA"/>
</dbReference>
<dbReference type="SUPFAM" id="SSF140490">
    <property type="entry name" value="Nqo1C-terminal domain-like"/>
    <property type="match status" value="1"/>
</dbReference>
<name>A0A7V0LUG5_UNCW3</name>
<protein>
    <submittedName>
        <fullName evidence="2">NADP oxidoreductase</fullName>
    </submittedName>
</protein>
<dbReference type="Proteomes" id="UP000886381">
    <property type="component" value="Unassembled WGS sequence"/>
</dbReference>
<feature type="non-terminal residue" evidence="2">
    <location>
        <position position="1"/>
    </location>
</feature>
<sequence>LLELIKKVRKGEGEESDLDKMIKISESMWKSSFCPLGQSLIMPVKSAIENFREEFVKHLDKEFHCENCRR</sequence>
<dbReference type="Pfam" id="PF10589">
    <property type="entry name" value="NADH_4Fe-4S"/>
    <property type="match status" value="1"/>
</dbReference>
<evidence type="ECO:0000259" key="1">
    <source>
        <dbReference type="Pfam" id="PF10589"/>
    </source>
</evidence>
<organism evidence="2">
    <name type="scientific">candidate division WOR-3 bacterium</name>
    <dbReference type="NCBI Taxonomy" id="2052148"/>
    <lineage>
        <taxon>Bacteria</taxon>
        <taxon>Bacteria division WOR-3</taxon>
    </lineage>
</organism>
<dbReference type="GO" id="GO:0051539">
    <property type="term" value="F:4 iron, 4 sulfur cluster binding"/>
    <property type="evidence" value="ECO:0007669"/>
    <property type="project" value="InterPro"/>
</dbReference>
<dbReference type="Gene3D" id="1.20.1440.230">
    <property type="entry name" value="NADH-ubiquinone oxidoreductase 51kDa subunit, iron-sulphur binding domain"/>
    <property type="match status" value="1"/>
</dbReference>
<comment type="caution">
    <text evidence="2">The sequence shown here is derived from an EMBL/GenBank/DDBJ whole genome shotgun (WGS) entry which is preliminary data.</text>
</comment>